<gene>
    <name evidence="20" type="primary">VP2</name>
</gene>
<keyword evidence="21" id="KW-1185">Reference proteome</keyword>
<evidence type="ECO:0000256" key="16">
    <source>
        <dbReference type="ARBA" id="ARBA00023288"/>
    </source>
</evidence>
<dbReference type="PIRSF" id="PIRSF003377">
    <property type="entry name" value="Polyoma_coat2"/>
    <property type="match status" value="1"/>
</dbReference>
<dbReference type="Proteomes" id="UP000290434">
    <property type="component" value="Segment"/>
</dbReference>
<evidence type="ECO:0000256" key="14">
    <source>
        <dbReference type="ARBA" id="ARBA00023136"/>
    </source>
</evidence>
<evidence type="ECO:0000313" key="20">
    <source>
        <dbReference type="EMBL" id="AWD33728.1"/>
    </source>
</evidence>
<reference evidence="20" key="1">
    <citation type="submission" date="2017-12" db="EMBL/GenBank/DDBJ databases">
        <title>Identification of novel polyomaviruses in members of multiple mammalian orders.</title>
        <authorList>
            <person name="Ehlers B."/>
            <person name="Walter C."/>
            <person name="Liebmann S."/>
            <person name="Richter D."/>
            <person name="Ulrich R.G."/>
            <person name="Leendertz F.H."/>
            <person name="Calvignac-Spencer S."/>
        </authorList>
    </citation>
    <scope>NUCLEOTIDE SEQUENCE [LARGE SCALE GENOMIC DNA]</scope>
    <source>
        <strain evidence="20">9780 PI225</strain>
    </source>
</reference>
<evidence type="ECO:0000256" key="11">
    <source>
        <dbReference type="ARBA" id="ARBA00022870"/>
    </source>
</evidence>
<feature type="compositionally biased region" description="Basic residues" evidence="19">
    <location>
        <begin position="344"/>
        <end position="359"/>
    </location>
</feature>
<dbReference type="GO" id="GO:0044167">
    <property type="term" value="C:host cell endoplasmic reticulum membrane"/>
    <property type="evidence" value="ECO:0007669"/>
    <property type="project" value="UniProtKB-SubCell"/>
</dbReference>
<dbReference type="GO" id="GO:0019028">
    <property type="term" value="C:viral capsid"/>
    <property type="evidence" value="ECO:0007669"/>
    <property type="project" value="UniProtKB-KW"/>
</dbReference>
<protein>
    <recommendedName>
        <fullName evidence="5">Minor capsid protein VP2</fullName>
    </recommendedName>
    <alternativeName>
        <fullName evidence="18">Minor structural protein VP2</fullName>
    </alternativeName>
</protein>
<dbReference type="GO" id="GO:0046718">
    <property type="term" value="P:symbiont entry into host cell"/>
    <property type="evidence" value="ECO:0007669"/>
    <property type="project" value="UniProtKB-KW"/>
</dbReference>
<dbReference type="KEGG" id="vg:41702074"/>
<feature type="region of interest" description="Disordered" evidence="19">
    <location>
        <begin position="320"/>
        <end position="359"/>
    </location>
</feature>
<dbReference type="InterPro" id="IPR001070">
    <property type="entry name" value="Polyoma_coat_VP2"/>
</dbReference>
<evidence type="ECO:0000256" key="17">
    <source>
        <dbReference type="ARBA" id="ARBA00023296"/>
    </source>
</evidence>
<evidence type="ECO:0000256" key="10">
    <source>
        <dbReference type="ARBA" id="ARBA00022844"/>
    </source>
</evidence>
<evidence type="ECO:0000256" key="3">
    <source>
        <dbReference type="ARBA" id="ARBA00004625"/>
    </source>
</evidence>
<keyword evidence="10" id="KW-0946">Virion</keyword>
<keyword evidence="9" id="KW-0519">Myristate</keyword>
<evidence type="ECO:0000256" key="19">
    <source>
        <dbReference type="SAM" id="MobiDB-lite"/>
    </source>
</evidence>
<keyword evidence="13" id="KW-0238">DNA-binding</keyword>
<keyword evidence="17" id="KW-1160">Virus entry into host cell</keyword>
<evidence type="ECO:0000256" key="13">
    <source>
        <dbReference type="ARBA" id="ARBA00023125"/>
    </source>
</evidence>
<dbReference type="RefSeq" id="YP_009552729.1">
    <property type="nucleotide sequence ID" value="NC_040634.1"/>
</dbReference>
<keyword evidence="11" id="KW-1043">Host membrane</keyword>
<dbReference type="Pfam" id="PF00761">
    <property type="entry name" value="Polyoma_coat2"/>
    <property type="match status" value="1"/>
</dbReference>
<feature type="compositionally biased region" description="Basic and acidic residues" evidence="19">
    <location>
        <begin position="320"/>
        <end position="330"/>
    </location>
</feature>
<organism evidence="20">
    <name type="scientific">Potamochoerus porcus polyomavirus 1</name>
    <dbReference type="NCBI Taxonomy" id="2170410"/>
    <lineage>
        <taxon>Viruses</taxon>
        <taxon>Monodnaviria</taxon>
        <taxon>Shotokuvirae</taxon>
        <taxon>Cossaviricota</taxon>
        <taxon>Papovaviricetes</taxon>
        <taxon>Sepolyvirales</taxon>
        <taxon>Polyomaviridae</taxon>
        <taxon>Epsilonpolyomavirus</taxon>
        <taxon>Epsilonpolyomavirus poporcus</taxon>
    </lineage>
</organism>
<evidence type="ECO:0000256" key="2">
    <source>
        <dbReference type="ARBA" id="ARBA00004328"/>
    </source>
</evidence>
<evidence type="ECO:0000313" key="21">
    <source>
        <dbReference type="Proteomes" id="UP000290434"/>
    </source>
</evidence>
<evidence type="ECO:0000256" key="18">
    <source>
        <dbReference type="ARBA" id="ARBA00031865"/>
    </source>
</evidence>
<keyword evidence="15" id="KW-1038">Host endoplasmic reticulum</keyword>
<dbReference type="GeneID" id="41702074"/>
<keyword evidence="6" id="KW-1163">Viral penetration into host nucleus</keyword>
<evidence type="ECO:0000256" key="15">
    <source>
        <dbReference type="ARBA" id="ARBA00023184"/>
    </source>
</evidence>
<feature type="region of interest" description="Disordered" evidence="19">
    <location>
        <begin position="259"/>
        <end position="294"/>
    </location>
</feature>
<comment type="similarity">
    <text evidence="4">Belongs to the polyomaviruses capsid protein VP2 family.</text>
</comment>
<dbReference type="GO" id="GO:0003677">
    <property type="term" value="F:DNA binding"/>
    <property type="evidence" value="ECO:0007669"/>
    <property type="project" value="UniProtKB-KW"/>
</dbReference>
<evidence type="ECO:0000256" key="7">
    <source>
        <dbReference type="ARBA" id="ARBA00022561"/>
    </source>
</evidence>
<keyword evidence="8" id="KW-1048">Host nucleus</keyword>
<keyword evidence="7" id="KW-0167">Capsid protein</keyword>
<keyword evidence="12" id="KW-0426">Late protein</keyword>
<evidence type="ECO:0000256" key="12">
    <source>
        <dbReference type="ARBA" id="ARBA00022921"/>
    </source>
</evidence>
<dbReference type="GO" id="GO:0043657">
    <property type="term" value="C:host cell"/>
    <property type="evidence" value="ECO:0007669"/>
    <property type="project" value="GOC"/>
</dbReference>
<keyword evidence="14" id="KW-0472">Membrane</keyword>
<dbReference type="GO" id="GO:0042025">
    <property type="term" value="C:host cell nucleus"/>
    <property type="evidence" value="ECO:0007669"/>
    <property type="project" value="UniProtKB-SubCell"/>
</dbReference>
<evidence type="ECO:0000256" key="8">
    <source>
        <dbReference type="ARBA" id="ARBA00022562"/>
    </source>
</evidence>
<dbReference type="OrthoDB" id="6378at10239"/>
<evidence type="ECO:0000256" key="9">
    <source>
        <dbReference type="ARBA" id="ARBA00022707"/>
    </source>
</evidence>
<evidence type="ECO:0000256" key="1">
    <source>
        <dbReference type="ARBA" id="ARBA00004147"/>
    </source>
</evidence>
<comment type="subcellular location">
    <subcellularLocation>
        <location evidence="3">Host endoplasmic reticulum membrane</location>
    </subcellularLocation>
    <subcellularLocation>
        <location evidence="1">Host nucleus</location>
    </subcellularLocation>
    <subcellularLocation>
        <location evidence="2">Virion</location>
    </subcellularLocation>
</comment>
<proteinExistence type="inferred from homology"/>
<keyword evidence="16" id="KW-0449">Lipoprotein</keyword>
<accession>A0A2S1CJI8</accession>
<dbReference type="GO" id="GO:0005198">
    <property type="term" value="F:structural molecule activity"/>
    <property type="evidence" value="ECO:0007669"/>
    <property type="project" value="InterPro"/>
</dbReference>
<name>A0A2S1CJI8_9POLY</name>
<evidence type="ECO:0000256" key="4">
    <source>
        <dbReference type="ARBA" id="ARBA00006444"/>
    </source>
</evidence>
<sequence>MGCYCFRNGSGMGALLTILVEVFDLAEVTGLSAEAILTGEAFTTAQLLQSHIANLVEIGGISLAEALYATDVTPEAFAALQGLSPTLPTAFSVVAGAEGAAVGSLVTFSAVAGALYNNPFTHSTPIANLNREMALVPYVEDMDILFPGVQEFTRFIFNIDPLRWAQNMYSFAGRYLWNTVLMESRRQIAHHTTELATRTASGIQHSLANFFENARWAVSNLGSNIYTGLQGYYRELPGLNPPQARALARRLGVEQPDRYQLEAGGGGRPSDKPKTQPVSAEYVEKYPPPGGAGQRVAPDWMLPLLLGLYGDLNPTWKAAIEVKEQDEPPKKRTKATPRPSAKTTNKRRDRSARSANRTR</sequence>
<dbReference type="GO" id="GO:0075732">
    <property type="term" value="P:viral penetration into host nucleus"/>
    <property type="evidence" value="ECO:0007669"/>
    <property type="project" value="UniProtKB-KW"/>
</dbReference>
<evidence type="ECO:0000256" key="6">
    <source>
        <dbReference type="ARBA" id="ARBA00022524"/>
    </source>
</evidence>
<evidence type="ECO:0000256" key="5">
    <source>
        <dbReference type="ARBA" id="ARBA00022269"/>
    </source>
</evidence>
<dbReference type="EMBL" id="MG654481">
    <property type="protein sequence ID" value="AWD33728.1"/>
    <property type="molecule type" value="Genomic_DNA"/>
</dbReference>